<accession>A0AAD4MQZ0</accession>
<reference evidence="2" key="1">
    <citation type="submission" date="2022-01" db="EMBL/GenBank/DDBJ databases">
        <title>Genome Sequence Resource for Two Populations of Ditylenchus destructor, the Migratory Endoparasitic Phytonematode.</title>
        <authorList>
            <person name="Zhang H."/>
            <person name="Lin R."/>
            <person name="Xie B."/>
        </authorList>
    </citation>
    <scope>NUCLEOTIDE SEQUENCE</scope>
    <source>
        <strain evidence="2">BazhouSP</strain>
    </source>
</reference>
<keyword evidence="1" id="KW-1133">Transmembrane helix</keyword>
<feature type="transmembrane region" description="Helical" evidence="1">
    <location>
        <begin position="229"/>
        <end position="251"/>
    </location>
</feature>
<name>A0AAD4MQZ0_9BILA</name>
<dbReference type="AlphaFoldDB" id="A0AAD4MQZ0"/>
<gene>
    <name evidence="2" type="ORF">DdX_15044</name>
</gene>
<feature type="transmembrane region" description="Helical" evidence="1">
    <location>
        <begin position="20"/>
        <end position="38"/>
    </location>
</feature>
<proteinExistence type="predicted"/>
<feature type="transmembrane region" description="Helical" evidence="1">
    <location>
        <begin position="257"/>
        <end position="277"/>
    </location>
</feature>
<dbReference type="Proteomes" id="UP001201812">
    <property type="component" value="Unassembled WGS sequence"/>
</dbReference>
<keyword evidence="3" id="KW-1185">Reference proteome</keyword>
<keyword evidence="1" id="KW-0472">Membrane</keyword>
<feature type="transmembrane region" description="Helical" evidence="1">
    <location>
        <begin position="137"/>
        <end position="158"/>
    </location>
</feature>
<evidence type="ECO:0000256" key="1">
    <source>
        <dbReference type="SAM" id="Phobius"/>
    </source>
</evidence>
<protein>
    <submittedName>
        <fullName evidence="2">Uncharacterized protein</fullName>
    </submittedName>
</protein>
<feature type="transmembrane region" description="Helical" evidence="1">
    <location>
        <begin position="92"/>
        <end position="116"/>
    </location>
</feature>
<evidence type="ECO:0000313" key="3">
    <source>
        <dbReference type="Proteomes" id="UP001201812"/>
    </source>
</evidence>
<keyword evidence="1" id="KW-0812">Transmembrane</keyword>
<organism evidence="2 3">
    <name type="scientific">Ditylenchus destructor</name>
    <dbReference type="NCBI Taxonomy" id="166010"/>
    <lineage>
        <taxon>Eukaryota</taxon>
        <taxon>Metazoa</taxon>
        <taxon>Ecdysozoa</taxon>
        <taxon>Nematoda</taxon>
        <taxon>Chromadorea</taxon>
        <taxon>Rhabditida</taxon>
        <taxon>Tylenchina</taxon>
        <taxon>Tylenchomorpha</taxon>
        <taxon>Sphaerularioidea</taxon>
        <taxon>Anguinidae</taxon>
        <taxon>Anguininae</taxon>
        <taxon>Ditylenchus</taxon>
    </lineage>
</organism>
<feature type="transmembrane region" description="Helical" evidence="1">
    <location>
        <begin position="59"/>
        <end position="77"/>
    </location>
</feature>
<dbReference type="EMBL" id="JAKKPZ010000086">
    <property type="protein sequence ID" value="KAI1703211.1"/>
    <property type="molecule type" value="Genomic_DNA"/>
</dbReference>
<evidence type="ECO:0000313" key="2">
    <source>
        <dbReference type="EMBL" id="KAI1703211.1"/>
    </source>
</evidence>
<comment type="caution">
    <text evidence="2">The sequence shown here is derived from an EMBL/GenBank/DDBJ whole genome shotgun (WGS) entry which is preliminary data.</text>
</comment>
<feature type="transmembrane region" description="Helical" evidence="1">
    <location>
        <begin position="186"/>
        <end position="208"/>
    </location>
</feature>
<sequence length="290" mass="32823">MTPDDANPPAYLPFLNLFQSYVIIVAKVVCVALNYRLLMWTSFVRNGRKFRMESGTMTVYLMFHCANASISVLGDIYREIVYDPHQLNNKYVLFWTGILDVSYLAVSPVAVLFITIDRCFVLKRMYIPCGKKYRKRLLVADVVTIFLCYLLCCVVYLAELPLDLTKVARCEQFACLIIKYLNVPQLALKSVISTLNVVCSVAFLYLMNVSAFAKGMSNRVVKYTAITELVFITFPSYAGLLFNIVTGIPLAHYTGQYARMLCSIDATLCSLYFTYVMRQTSTHVNAMGTA</sequence>